<dbReference type="Proteomes" id="UP000595437">
    <property type="component" value="Chromosome 3"/>
</dbReference>
<proteinExistence type="predicted"/>
<sequence>MTIAGKVLNELFDVNSLGKGQWLCKEDKNLYELQMQSKGQIGYSTGKRASAQTIHPFKRRNTLEVDMSNSAT</sequence>
<organism evidence="1 2">
    <name type="scientific">Caligus rogercresseyi</name>
    <name type="common">Sea louse</name>
    <dbReference type="NCBI Taxonomy" id="217165"/>
    <lineage>
        <taxon>Eukaryota</taxon>
        <taxon>Metazoa</taxon>
        <taxon>Ecdysozoa</taxon>
        <taxon>Arthropoda</taxon>
        <taxon>Crustacea</taxon>
        <taxon>Multicrustacea</taxon>
        <taxon>Hexanauplia</taxon>
        <taxon>Copepoda</taxon>
        <taxon>Siphonostomatoida</taxon>
        <taxon>Caligidae</taxon>
        <taxon>Caligus</taxon>
    </lineage>
</organism>
<gene>
    <name evidence="1" type="ORF">FKW44_004606</name>
</gene>
<protein>
    <submittedName>
        <fullName evidence="1">Uncharacterized protein</fullName>
    </submittedName>
</protein>
<feature type="non-terminal residue" evidence="1">
    <location>
        <position position="72"/>
    </location>
</feature>
<name>A0A7T8KAN2_CALRO</name>
<keyword evidence="2" id="KW-1185">Reference proteome</keyword>
<accession>A0A7T8KAN2</accession>
<evidence type="ECO:0000313" key="1">
    <source>
        <dbReference type="EMBL" id="QQP52448.1"/>
    </source>
</evidence>
<evidence type="ECO:0000313" key="2">
    <source>
        <dbReference type="Proteomes" id="UP000595437"/>
    </source>
</evidence>
<dbReference type="EMBL" id="CP045892">
    <property type="protein sequence ID" value="QQP52448.1"/>
    <property type="molecule type" value="Genomic_DNA"/>
</dbReference>
<dbReference type="OrthoDB" id="10063003at2759"/>
<reference evidence="2" key="1">
    <citation type="submission" date="2021-01" db="EMBL/GenBank/DDBJ databases">
        <title>Caligus Genome Assembly.</title>
        <authorList>
            <person name="Gallardo-Escarate C."/>
        </authorList>
    </citation>
    <scope>NUCLEOTIDE SEQUENCE [LARGE SCALE GENOMIC DNA]</scope>
</reference>
<dbReference type="AlphaFoldDB" id="A0A7T8KAN2"/>